<dbReference type="AlphaFoldDB" id="A0AAD5XAJ7"/>
<feature type="compositionally biased region" description="Acidic residues" evidence="1">
    <location>
        <begin position="1"/>
        <end position="13"/>
    </location>
</feature>
<dbReference type="Gene3D" id="4.10.60.10">
    <property type="entry name" value="Zinc finger, CCHC-type"/>
    <property type="match status" value="1"/>
</dbReference>
<feature type="region of interest" description="Disordered" evidence="1">
    <location>
        <begin position="1"/>
        <end position="73"/>
    </location>
</feature>
<sequence length="240" mass="27086">MTSDEEDSYDSEAEFLAHMTHNESNNGNNYSSNNSSVDGSGTASDSEGNSSNTDSEHKPSKNSSSRNATPKKPIFIIQSTPVAAWEVEMEQAMGTNGGRYFEEERKCSFCRKPGHDFKTCKEKKFVLSVFEWAIRKMTVHEYEQQKKGIANHATPDCGVHWRKYKLIYPLPKASKVRKFCYWCASDNHFGDNCTDARGGHSQQRVTAFNMNSVPKSPAYAPTTGQHRRFNDGDDEKDENK</sequence>
<accession>A0AAD5XAJ7</accession>
<protein>
    <submittedName>
        <fullName evidence="2">Uncharacterized protein</fullName>
    </submittedName>
</protein>
<evidence type="ECO:0000256" key="1">
    <source>
        <dbReference type="SAM" id="MobiDB-lite"/>
    </source>
</evidence>
<reference evidence="2" key="1">
    <citation type="submission" date="2020-05" db="EMBL/GenBank/DDBJ databases">
        <title>Phylogenomic resolution of chytrid fungi.</title>
        <authorList>
            <person name="Stajich J.E."/>
            <person name="Amses K."/>
            <person name="Simmons R."/>
            <person name="Seto K."/>
            <person name="Myers J."/>
            <person name="Bonds A."/>
            <person name="Quandt C.A."/>
            <person name="Barry K."/>
            <person name="Liu P."/>
            <person name="Grigoriev I."/>
            <person name="Longcore J.E."/>
            <person name="James T.Y."/>
        </authorList>
    </citation>
    <scope>NUCLEOTIDE SEQUENCE</scope>
    <source>
        <strain evidence="2">JEL0513</strain>
    </source>
</reference>
<feature type="region of interest" description="Disordered" evidence="1">
    <location>
        <begin position="212"/>
        <end position="240"/>
    </location>
</feature>
<dbReference type="EMBL" id="JADGJH010004180">
    <property type="protein sequence ID" value="KAJ3086881.1"/>
    <property type="molecule type" value="Genomic_DNA"/>
</dbReference>
<feature type="compositionally biased region" description="Polar residues" evidence="1">
    <location>
        <begin position="42"/>
        <end position="53"/>
    </location>
</feature>
<dbReference type="Proteomes" id="UP001211907">
    <property type="component" value="Unassembled WGS sequence"/>
</dbReference>
<comment type="caution">
    <text evidence="2">The sequence shown here is derived from an EMBL/GenBank/DDBJ whole genome shotgun (WGS) entry which is preliminary data.</text>
</comment>
<evidence type="ECO:0000313" key="3">
    <source>
        <dbReference type="Proteomes" id="UP001211907"/>
    </source>
</evidence>
<proteinExistence type="predicted"/>
<feature type="compositionally biased region" description="Low complexity" evidence="1">
    <location>
        <begin position="22"/>
        <end position="41"/>
    </location>
</feature>
<feature type="non-terminal residue" evidence="2">
    <location>
        <position position="240"/>
    </location>
</feature>
<organism evidence="2 3">
    <name type="scientific">Physocladia obscura</name>
    <dbReference type="NCBI Taxonomy" id="109957"/>
    <lineage>
        <taxon>Eukaryota</taxon>
        <taxon>Fungi</taxon>
        <taxon>Fungi incertae sedis</taxon>
        <taxon>Chytridiomycota</taxon>
        <taxon>Chytridiomycota incertae sedis</taxon>
        <taxon>Chytridiomycetes</taxon>
        <taxon>Chytridiales</taxon>
        <taxon>Chytriomycetaceae</taxon>
        <taxon>Physocladia</taxon>
    </lineage>
</organism>
<keyword evidence="3" id="KW-1185">Reference proteome</keyword>
<name>A0AAD5XAJ7_9FUNG</name>
<gene>
    <name evidence="2" type="ORF">HK100_008549</name>
</gene>
<evidence type="ECO:0000313" key="2">
    <source>
        <dbReference type="EMBL" id="KAJ3086881.1"/>
    </source>
</evidence>